<organism evidence="8 9">
    <name type="scientific">Raphidocelis subcapitata</name>
    <dbReference type="NCBI Taxonomy" id="307507"/>
    <lineage>
        <taxon>Eukaryota</taxon>
        <taxon>Viridiplantae</taxon>
        <taxon>Chlorophyta</taxon>
        <taxon>core chlorophytes</taxon>
        <taxon>Chlorophyceae</taxon>
        <taxon>CS clade</taxon>
        <taxon>Sphaeropleales</taxon>
        <taxon>Selenastraceae</taxon>
        <taxon>Raphidocelis</taxon>
    </lineage>
</organism>
<name>A0A2V0P6Z1_9CHLO</name>
<protein>
    <recommendedName>
        <fullName evidence="7">TLC domain-containing protein</fullName>
    </recommendedName>
</protein>
<feature type="domain" description="TLC" evidence="7">
    <location>
        <begin position="70"/>
        <end position="273"/>
    </location>
</feature>
<dbReference type="InterPro" id="IPR050846">
    <property type="entry name" value="TLCD"/>
</dbReference>
<dbReference type="GO" id="GO:0016020">
    <property type="term" value="C:membrane"/>
    <property type="evidence" value="ECO:0007669"/>
    <property type="project" value="UniProtKB-SubCell"/>
</dbReference>
<keyword evidence="9" id="KW-1185">Reference proteome</keyword>
<dbReference type="PROSITE" id="PS50922">
    <property type="entry name" value="TLC"/>
    <property type="match status" value="1"/>
</dbReference>
<dbReference type="SMART" id="SM00724">
    <property type="entry name" value="TLC"/>
    <property type="match status" value="1"/>
</dbReference>
<evidence type="ECO:0000256" key="1">
    <source>
        <dbReference type="ARBA" id="ARBA00004141"/>
    </source>
</evidence>
<dbReference type="EMBL" id="BDRX01000068">
    <property type="protein sequence ID" value="GBF95606.1"/>
    <property type="molecule type" value="Genomic_DNA"/>
</dbReference>
<dbReference type="OrthoDB" id="10266980at2759"/>
<feature type="transmembrane region" description="Helical" evidence="6">
    <location>
        <begin position="243"/>
        <end position="262"/>
    </location>
</feature>
<dbReference type="Proteomes" id="UP000247498">
    <property type="component" value="Unassembled WGS sequence"/>
</dbReference>
<evidence type="ECO:0000313" key="9">
    <source>
        <dbReference type="Proteomes" id="UP000247498"/>
    </source>
</evidence>
<feature type="transmembrane region" description="Helical" evidence="6">
    <location>
        <begin position="75"/>
        <end position="97"/>
    </location>
</feature>
<accession>A0A2V0P6Z1</accession>
<evidence type="ECO:0000256" key="5">
    <source>
        <dbReference type="PROSITE-ProRule" id="PRU00205"/>
    </source>
</evidence>
<dbReference type="GO" id="GO:0055088">
    <property type="term" value="P:lipid homeostasis"/>
    <property type="evidence" value="ECO:0007669"/>
    <property type="project" value="TreeGrafter"/>
</dbReference>
<sequence>MTTVLQSWGVRPEVLESMQILDFNREELGVAVLAIAAVFGAIDALLQLTMRPLARRFLSPKSGGKAPSDADVTKALVILVSFLHLAIQIPVGLAVLADPKLAADPVYGVSAVSLAMVTISTGYFTYDLATVLARYDTEGPAFLVHALCCLFVYGYAVFFGTLHWFGAAFLMWEMSTPFVHVRWLLSARGLSSSRLYLVNGLAMVAVFFCCRNLWGTYCSVRFFQATQAELDAPRPDGFSPAGIWGYRIANVSLNALNALWFYKMATKAAKLVRGGGGGGAKKQR</sequence>
<proteinExistence type="predicted"/>
<keyword evidence="2 5" id="KW-0812">Transmembrane</keyword>
<feature type="transmembrane region" description="Helical" evidence="6">
    <location>
        <begin position="109"/>
        <end position="129"/>
    </location>
</feature>
<comment type="caution">
    <text evidence="8">The sequence shown here is derived from an EMBL/GenBank/DDBJ whole genome shotgun (WGS) entry which is preliminary data.</text>
</comment>
<comment type="subcellular location">
    <subcellularLocation>
        <location evidence="1">Membrane</location>
        <topology evidence="1">Multi-pass membrane protein</topology>
    </subcellularLocation>
</comment>
<keyword evidence="3 6" id="KW-1133">Transmembrane helix</keyword>
<feature type="transmembrane region" description="Helical" evidence="6">
    <location>
        <begin position="141"/>
        <end position="158"/>
    </location>
</feature>
<dbReference type="PANTHER" id="PTHR13439">
    <property type="entry name" value="CT120 PROTEIN"/>
    <property type="match status" value="1"/>
</dbReference>
<evidence type="ECO:0000313" key="8">
    <source>
        <dbReference type="EMBL" id="GBF95606.1"/>
    </source>
</evidence>
<gene>
    <name evidence="8" type="ORF">Rsub_08588</name>
</gene>
<evidence type="ECO:0000256" key="4">
    <source>
        <dbReference type="ARBA" id="ARBA00023136"/>
    </source>
</evidence>
<keyword evidence="4 5" id="KW-0472">Membrane</keyword>
<evidence type="ECO:0000256" key="3">
    <source>
        <dbReference type="ARBA" id="ARBA00022989"/>
    </source>
</evidence>
<evidence type="ECO:0000259" key="7">
    <source>
        <dbReference type="PROSITE" id="PS50922"/>
    </source>
</evidence>
<dbReference type="GO" id="GO:0005783">
    <property type="term" value="C:endoplasmic reticulum"/>
    <property type="evidence" value="ECO:0007669"/>
    <property type="project" value="TreeGrafter"/>
</dbReference>
<dbReference type="InParanoid" id="A0A2V0P6Z1"/>
<evidence type="ECO:0000256" key="2">
    <source>
        <dbReference type="ARBA" id="ARBA00022692"/>
    </source>
</evidence>
<dbReference type="AlphaFoldDB" id="A0A2V0P6Z1"/>
<evidence type="ECO:0000256" key="6">
    <source>
        <dbReference type="SAM" id="Phobius"/>
    </source>
</evidence>
<dbReference type="Pfam" id="PF03798">
    <property type="entry name" value="TRAM_LAG1_CLN8"/>
    <property type="match status" value="1"/>
</dbReference>
<reference evidence="8 9" key="1">
    <citation type="journal article" date="2018" name="Sci. Rep.">
        <title>Raphidocelis subcapitata (=Pseudokirchneriella subcapitata) provides an insight into genome evolution and environmental adaptations in the Sphaeropleales.</title>
        <authorList>
            <person name="Suzuki S."/>
            <person name="Yamaguchi H."/>
            <person name="Nakajima N."/>
            <person name="Kawachi M."/>
        </authorList>
    </citation>
    <scope>NUCLEOTIDE SEQUENCE [LARGE SCALE GENOMIC DNA]</scope>
    <source>
        <strain evidence="8 9">NIES-35</strain>
    </source>
</reference>
<feature type="transmembrane region" description="Helical" evidence="6">
    <location>
        <begin position="28"/>
        <end position="46"/>
    </location>
</feature>
<dbReference type="InterPro" id="IPR006634">
    <property type="entry name" value="TLC-dom"/>
</dbReference>
<feature type="transmembrane region" description="Helical" evidence="6">
    <location>
        <begin position="195"/>
        <end position="214"/>
    </location>
</feature>
<dbReference type="PANTHER" id="PTHR13439:SF0">
    <property type="entry name" value="TOPOISOMERASE I DAMAGE AFFECTED PROTEIN 4"/>
    <property type="match status" value="1"/>
</dbReference>